<protein>
    <submittedName>
        <fullName evidence="3">GNAT family N-acetyltransferase</fullName>
    </submittedName>
</protein>
<dbReference type="RefSeq" id="WP_120750956.1">
    <property type="nucleotide sequence ID" value="NZ_RBAH01000030.1"/>
</dbReference>
<dbReference type="Pfam" id="PF00583">
    <property type="entry name" value="Acetyltransf_1"/>
    <property type="match status" value="1"/>
</dbReference>
<evidence type="ECO:0000259" key="2">
    <source>
        <dbReference type="PROSITE" id="PS51186"/>
    </source>
</evidence>
<comment type="caution">
    <text evidence="3">The sequence shown here is derived from an EMBL/GenBank/DDBJ whole genome shotgun (WGS) entry which is preliminary data.</text>
</comment>
<proteinExistence type="predicted"/>
<reference evidence="3 4" key="1">
    <citation type="journal article" date="2007" name="Int. J. Syst. Evol. Microbiol.">
        <title>Paenibacillus ginsengarvi sp. nov., isolated from soil from ginseng cultivation.</title>
        <authorList>
            <person name="Yoon M.H."/>
            <person name="Ten L.N."/>
            <person name="Im W.T."/>
        </authorList>
    </citation>
    <scope>NUCLEOTIDE SEQUENCE [LARGE SCALE GENOMIC DNA]</scope>
    <source>
        <strain evidence="3 4">KCTC 13059</strain>
    </source>
</reference>
<accession>A0A3B0BE07</accession>
<dbReference type="InterPro" id="IPR016181">
    <property type="entry name" value="Acyl_CoA_acyltransferase"/>
</dbReference>
<dbReference type="CDD" id="cd04301">
    <property type="entry name" value="NAT_SF"/>
    <property type="match status" value="1"/>
</dbReference>
<dbReference type="GO" id="GO:0008080">
    <property type="term" value="F:N-acetyltransferase activity"/>
    <property type="evidence" value="ECO:0007669"/>
    <property type="project" value="InterPro"/>
</dbReference>
<dbReference type="PANTHER" id="PTHR13947:SF37">
    <property type="entry name" value="LD18367P"/>
    <property type="match status" value="1"/>
</dbReference>
<dbReference type="InterPro" id="IPR050769">
    <property type="entry name" value="NAT_camello-type"/>
</dbReference>
<sequence length="157" mass="17623">MSGIVIQKIDYLYKSKLLPLLAESTEEGFRHIARLADDYESGANRFDKLGEALFLAYLHDEIVGVCGLNCDPYSNGSGVGRVRRLYVSPSARRYGIGRKLIDAVISHARDHYDILVLRADHPVAYAFYHSIGFMKHDDLESHTHSLRLAAKDPSNSM</sequence>
<organism evidence="3 4">
    <name type="scientific">Paenibacillus ginsengarvi</name>
    <dbReference type="NCBI Taxonomy" id="400777"/>
    <lineage>
        <taxon>Bacteria</taxon>
        <taxon>Bacillati</taxon>
        <taxon>Bacillota</taxon>
        <taxon>Bacilli</taxon>
        <taxon>Bacillales</taxon>
        <taxon>Paenibacillaceae</taxon>
        <taxon>Paenibacillus</taxon>
    </lineage>
</organism>
<dbReference type="Proteomes" id="UP000282311">
    <property type="component" value="Unassembled WGS sequence"/>
</dbReference>
<evidence type="ECO:0000256" key="1">
    <source>
        <dbReference type="ARBA" id="ARBA00022679"/>
    </source>
</evidence>
<dbReference type="PROSITE" id="PS51186">
    <property type="entry name" value="GNAT"/>
    <property type="match status" value="1"/>
</dbReference>
<dbReference type="AlphaFoldDB" id="A0A3B0BE07"/>
<dbReference type="EMBL" id="RBAH01000030">
    <property type="protein sequence ID" value="RKN70669.1"/>
    <property type="molecule type" value="Genomic_DNA"/>
</dbReference>
<keyword evidence="4" id="KW-1185">Reference proteome</keyword>
<dbReference type="InterPro" id="IPR000182">
    <property type="entry name" value="GNAT_dom"/>
</dbReference>
<keyword evidence="1 3" id="KW-0808">Transferase</keyword>
<dbReference type="PANTHER" id="PTHR13947">
    <property type="entry name" value="GNAT FAMILY N-ACETYLTRANSFERASE"/>
    <property type="match status" value="1"/>
</dbReference>
<evidence type="ECO:0000313" key="4">
    <source>
        <dbReference type="Proteomes" id="UP000282311"/>
    </source>
</evidence>
<evidence type="ECO:0000313" key="3">
    <source>
        <dbReference type="EMBL" id="RKN70669.1"/>
    </source>
</evidence>
<dbReference type="OrthoDB" id="9815041at2"/>
<dbReference type="SUPFAM" id="SSF55729">
    <property type="entry name" value="Acyl-CoA N-acyltransferases (Nat)"/>
    <property type="match status" value="1"/>
</dbReference>
<gene>
    <name evidence="3" type="ORF">D7M11_29970</name>
</gene>
<feature type="domain" description="N-acetyltransferase" evidence="2">
    <location>
        <begin position="4"/>
        <end position="153"/>
    </location>
</feature>
<dbReference type="Gene3D" id="3.40.630.30">
    <property type="match status" value="1"/>
</dbReference>
<name>A0A3B0BE07_9BACL</name>